<dbReference type="RefSeq" id="WP_114431527.1">
    <property type="nucleotide sequence ID" value="NZ_QPJM01000012.1"/>
</dbReference>
<protein>
    <submittedName>
        <fullName evidence="1">Uncharacterized protein</fullName>
    </submittedName>
</protein>
<name>A0A368YS58_9HYPH</name>
<accession>A0A368YS58</accession>
<evidence type="ECO:0000313" key="1">
    <source>
        <dbReference type="EMBL" id="RCW80984.1"/>
    </source>
</evidence>
<evidence type="ECO:0000313" key="2">
    <source>
        <dbReference type="Proteomes" id="UP000253324"/>
    </source>
</evidence>
<dbReference type="OrthoDB" id="8453628at2"/>
<reference evidence="1 2" key="1">
    <citation type="submission" date="2018-07" db="EMBL/GenBank/DDBJ databases">
        <title>Genomic Encyclopedia of Type Strains, Phase III (KMG-III): the genomes of soil and plant-associated and newly described type strains.</title>
        <authorList>
            <person name="Whitman W."/>
        </authorList>
    </citation>
    <scope>NUCLEOTIDE SEQUENCE [LARGE SCALE GENOMIC DNA]</scope>
    <source>
        <strain evidence="1 2">31-25a</strain>
    </source>
</reference>
<organism evidence="1 2">
    <name type="scientific">Phyllobacterium bourgognense</name>
    <dbReference type="NCBI Taxonomy" id="314236"/>
    <lineage>
        <taxon>Bacteria</taxon>
        <taxon>Pseudomonadati</taxon>
        <taxon>Pseudomonadota</taxon>
        <taxon>Alphaproteobacteria</taxon>
        <taxon>Hyphomicrobiales</taxon>
        <taxon>Phyllobacteriaceae</taxon>
        <taxon>Phyllobacterium</taxon>
    </lineage>
</organism>
<dbReference type="EMBL" id="QPJM01000012">
    <property type="protein sequence ID" value="RCW80984.1"/>
    <property type="molecule type" value="Genomic_DNA"/>
</dbReference>
<keyword evidence="2" id="KW-1185">Reference proteome</keyword>
<dbReference type="AlphaFoldDB" id="A0A368YS58"/>
<dbReference type="Proteomes" id="UP000253324">
    <property type="component" value="Unassembled WGS sequence"/>
</dbReference>
<proteinExistence type="predicted"/>
<sequence length="60" mass="6703">MIGLFLPRLRVVSLLNHQQPSPVFGRNSLRQLVIRGHRSGPFALIRNNEQDGSGDVSTHI</sequence>
<gene>
    <name evidence="1" type="ORF">C7476_112141</name>
</gene>
<comment type="caution">
    <text evidence="1">The sequence shown here is derived from an EMBL/GenBank/DDBJ whole genome shotgun (WGS) entry which is preliminary data.</text>
</comment>